<protein>
    <submittedName>
        <fullName evidence="1">Uncharacterized protein</fullName>
    </submittedName>
</protein>
<dbReference type="AlphaFoldDB" id="A0A285USM2"/>
<reference evidence="1 2" key="1">
    <citation type="submission" date="2017-08" db="EMBL/GenBank/DDBJ databases">
        <authorList>
            <person name="de Groot N.N."/>
        </authorList>
    </citation>
    <scope>NUCLEOTIDE SEQUENCE [LARGE SCALE GENOMIC DNA]</scope>
    <source>
        <strain evidence="1 2">JC85</strain>
    </source>
</reference>
<dbReference type="Pfam" id="PF19888">
    <property type="entry name" value="DUF6361"/>
    <property type="match status" value="1"/>
</dbReference>
<evidence type="ECO:0000313" key="2">
    <source>
        <dbReference type="Proteomes" id="UP000219167"/>
    </source>
</evidence>
<sequence>MSSFGFTFLSRKALGQAEQMMFGGAAGVRDEVGFLIVHQRYADHFFPGTSVLHTRLRYALLIPWLYQSLRTKRPVPKDFGQAFSDLEHELTGRLKYIDGVGGEKDGVIGGEVFPRVISQPPAYVYWTALAKWGLISARPDGRPWSRPDMAKLLAASGKRALHDDDGKPFETVAWPISGLIDAPGDWDGGGKLTLDLLPPEQIYLATKLRAVRSPTDPGEPSLLSKLVGKPLGEADHCWDSEILALAGKEAAMLKRAGQAAALSAIGRAIYAAQVETLKETRDKRPQPNLHRAALKDAVEQWGWLAARLDMDLFLAEIGHLPPAVEGVLKETSAWVRANSKDPMPLLDVYARAEVSRKDDRARLASNQFGVDRRMEWQGERHGRAEPLHYRWGNVKRLLRDLEAVA</sequence>
<organism evidence="1 2">
    <name type="scientific">Rhizobium subbaraonis</name>
    <dbReference type="NCBI Taxonomy" id="908946"/>
    <lineage>
        <taxon>Bacteria</taxon>
        <taxon>Pseudomonadati</taxon>
        <taxon>Pseudomonadota</taxon>
        <taxon>Alphaproteobacteria</taxon>
        <taxon>Hyphomicrobiales</taxon>
        <taxon>Rhizobiaceae</taxon>
        <taxon>Rhizobium/Agrobacterium group</taxon>
        <taxon>Rhizobium</taxon>
    </lineage>
</organism>
<proteinExistence type="predicted"/>
<dbReference type="Proteomes" id="UP000219167">
    <property type="component" value="Unassembled WGS sequence"/>
</dbReference>
<dbReference type="EMBL" id="OBQD01000012">
    <property type="protein sequence ID" value="SOC44398.1"/>
    <property type="molecule type" value="Genomic_DNA"/>
</dbReference>
<accession>A0A285USM2</accession>
<name>A0A285USM2_9HYPH</name>
<gene>
    <name evidence="1" type="ORF">SAMN05892877_112188</name>
</gene>
<dbReference type="OrthoDB" id="1825624at2"/>
<keyword evidence="2" id="KW-1185">Reference proteome</keyword>
<dbReference type="InterPro" id="IPR045941">
    <property type="entry name" value="DUF6361"/>
</dbReference>
<evidence type="ECO:0000313" key="1">
    <source>
        <dbReference type="EMBL" id="SOC44398.1"/>
    </source>
</evidence>